<proteinExistence type="predicted"/>
<evidence type="ECO:0000313" key="2">
    <source>
        <dbReference type="EMBL" id="GAA3032717.1"/>
    </source>
</evidence>
<evidence type="ECO:0000256" key="1">
    <source>
        <dbReference type="SAM" id="MobiDB-lite"/>
    </source>
</evidence>
<accession>A0ABP6L723</accession>
<organism evidence="2 3">
    <name type="scientific">Streptomyces glomeratus</name>
    <dbReference type="NCBI Taxonomy" id="284452"/>
    <lineage>
        <taxon>Bacteria</taxon>
        <taxon>Bacillati</taxon>
        <taxon>Actinomycetota</taxon>
        <taxon>Actinomycetes</taxon>
        <taxon>Kitasatosporales</taxon>
        <taxon>Streptomycetaceae</taxon>
        <taxon>Streptomyces</taxon>
    </lineage>
</organism>
<dbReference type="Proteomes" id="UP001501532">
    <property type="component" value="Unassembled WGS sequence"/>
</dbReference>
<feature type="region of interest" description="Disordered" evidence="1">
    <location>
        <begin position="35"/>
        <end position="65"/>
    </location>
</feature>
<sequence length="65" mass="7371">MLTDTTYRVKEKRYRVMQLLVATRARALYTLRVDMPKGTPDERRGTSLFKGARARLKVGSTQPGG</sequence>
<reference evidence="3" key="1">
    <citation type="journal article" date="2019" name="Int. J. Syst. Evol. Microbiol.">
        <title>The Global Catalogue of Microorganisms (GCM) 10K type strain sequencing project: providing services to taxonomists for standard genome sequencing and annotation.</title>
        <authorList>
            <consortium name="The Broad Institute Genomics Platform"/>
            <consortium name="The Broad Institute Genome Sequencing Center for Infectious Disease"/>
            <person name="Wu L."/>
            <person name="Ma J."/>
        </authorList>
    </citation>
    <scope>NUCLEOTIDE SEQUENCE [LARGE SCALE GENOMIC DNA]</scope>
    <source>
        <strain evidence="3">JCM 9091</strain>
    </source>
</reference>
<keyword evidence="3" id="KW-1185">Reference proteome</keyword>
<evidence type="ECO:0000313" key="3">
    <source>
        <dbReference type="Proteomes" id="UP001501532"/>
    </source>
</evidence>
<gene>
    <name evidence="2" type="ORF">GCM10010448_13460</name>
</gene>
<dbReference type="RefSeq" id="WP_234513382.1">
    <property type="nucleotide sequence ID" value="NZ_BAAAUF010000010.1"/>
</dbReference>
<protein>
    <submittedName>
        <fullName evidence="2">Uncharacterized protein</fullName>
    </submittedName>
</protein>
<name>A0ABP6L723_9ACTN</name>
<comment type="caution">
    <text evidence="2">The sequence shown here is derived from an EMBL/GenBank/DDBJ whole genome shotgun (WGS) entry which is preliminary data.</text>
</comment>
<dbReference type="EMBL" id="BAAAUF010000010">
    <property type="protein sequence ID" value="GAA3032717.1"/>
    <property type="molecule type" value="Genomic_DNA"/>
</dbReference>